<dbReference type="HOGENOM" id="CLU_020520_0_1_7"/>
<dbReference type="CDD" id="cd01169">
    <property type="entry name" value="HMPP_kinase"/>
    <property type="match status" value="1"/>
</dbReference>
<dbReference type="GO" id="GO:0008972">
    <property type="term" value="F:phosphomethylpyrimidine kinase activity"/>
    <property type="evidence" value="ECO:0007669"/>
    <property type="project" value="InterPro"/>
</dbReference>
<organism evidence="4 5">
    <name type="scientific">Desulfocapsa sulfexigens (strain DSM 10523 / SB164P1)</name>
    <dbReference type="NCBI Taxonomy" id="1167006"/>
    <lineage>
        <taxon>Bacteria</taxon>
        <taxon>Pseudomonadati</taxon>
        <taxon>Thermodesulfobacteriota</taxon>
        <taxon>Desulfobulbia</taxon>
        <taxon>Desulfobulbales</taxon>
        <taxon>Desulfocapsaceae</taxon>
        <taxon>Desulfocapsa</taxon>
    </lineage>
</organism>
<dbReference type="NCBIfam" id="TIGR00097">
    <property type="entry name" value="HMP-P_kinase"/>
    <property type="match status" value="1"/>
</dbReference>
<proteinExistence type="predicted"/>
<dbReference type="RefSeq" id="WP_015405066.1">
    <property type="nucleotide sequence ID" value="NC_020304.1"/>
</dbReference>
<evidence type="ECO:0000259" key="3">
    <source>
        <dbReference type="Pfam" id="PF08543"/>
    </source>
</evidence>
<dbReference type="AlphaFoldDB" id="M1PIF9"/>
<dbReference type="Gene3D" id="3.40.1190.20">
    <property type="match status" value="1"/>
</dbReference>
<dbReference type="InterPro" id="IPR004399">
    <property type="entry name" value="HMP/HMP-P_kinase_dom"/>
</dbReference>
<evidence type="ECO:0000313" key="4">
    <source>
        <dbReference type="EMBL" id="AGF79380.1"/>
    </source>
</evidence>
<keyword evidence="4" id="KW-0808">Transferase</keyword>
<dbReference type="InterPro" id="IPR029056">
    <property type="entry name" value="Ribokinase-like"/>
</dbReference>
<dbReference type="STRING" id="1167006.UWK_02849"/>
<dbReference type="PANTHER" id="PTHR20858">
    <property type="entry name" value="PHOSPHOMETHYLPYRIMIDINE KINASE"/>
    <property type="match status" value="1"/>
</dbReference>
<dbReference type="UniPathway" id="UPA00060">
    <property type="reaction ID" value="UER00138"/>
</dbReference>
<dbReference type="PANTHER" id="PTHR20858:SF17">
    <property type="entry name" value="HYDROXYMETHYLPYRIMIDINE_PHOSPHOMETHYLPYRIMIDINE KINASE THI20-RELATED"/>
    <property type="match status" value="1"/>
</dbReference>
<feature type="domain" description="Pyridoxamine kinase/Phosphomethylpyrimidine kinase" evidence="3">
    <location>
        <begin position="14"/>
        <end position="252"/>
    </location>
</feature>
<accession>M1PIF9</accession>
<dbReference type="PATRIC" id="fig|1167006.5.peg.3077"/>
<protein>
    <recommendedName>
        <fullName evidence="2">hydroxymethylpyrimidine kinase</fullName>
        <ecNumber evidence="2">2.7.1.49</ecNumber>
    </recommendedName>
</protein>
<dbReference type="EC" id="2.7.1.49" evidence="2"/>
<comment type="pathway">
    <text evidence="1">Cofactor biosynthesis; thiamine diphosphate biosynthesis.</text>
</comment>
<keyword evidence="5" id="KW-1185">Reference proteome</keyword>
<dbReference type="eggNOG" id="COG0351">
    <property type="taxonomic scope" value="Bacteria"/>
</dbReference>
<evidence type="ECO:0000313" key="5">
    <source>
        <dbReference type="Proteomes" id="UP000011721"/>
    </source>
</evidence>
<dbReference type="Pfam" id="PF08543">
    <property type="entry name" value="Phos_pyr_kin"/>
    <property type="match status" value="1"/>
</dbReference>
<evidence type="ECO:0000256" key="1">
    <source>
        <dbReference type="ARBA" id="ARBA00004948"/>
    </source>
</evidence>
<keyword evidence="4" id="KW-0418">Kinase</keyword>
<dbReference type="GO" id="GO:0009228">
    <property type="term" value="P:thiamine biosynthetic process"/>
    <property type="evidence" value="ECO:0007669"/>
    <property type="project" value="InterPro"/>
</dbReference>
<dbReference type="GO" id="GO:0005829">
    <property type="term" value="C:cytosol"/>
    <property type="evidence" value="ECO:0007669"/>
    <property type="project" value="TreeGrafter"/>
</dbReference>
<dbReference type="GO" id="GO:0009229">
    <property type="term" value="P:thiamine diphosphate biosynthetic process"/>
    <property type="evidence" value="ECO:0007669"/>
    <property type="project" value="UniProtKB-UniPathway"/>
</dbReference>
<dbReference type="InterPro" id="IPR013749">
    <property type="entry name" value="PM/HMP-P_kinase-1"/>
</dbReference>
<reference evidence="5" key="1">
    <citation type="journal article" date="2013" name="Stand. Genomic Sci.">
        <title>Complete genome sequence of Desulfocapsa sulfexigens, a marine deltaproteobacterium specialized in disproportionating inorganic sulfur compounds.</title>
        <authorList>
            <person name="Finster K.W."/>
            <person name="Kjeldsen K.U."/>
            <person name="Kube M."/>
            <person name="Reinhardt R."/>
            <person name="Mussmann M."/>
            <person name="Amann R."/>
            <person name="Schreiber L."/>
        </authorList>
    </citation>
    <scope>NUCLEOTIDE SEQUENCE [LARGE SCALE GENOMIC DNA]</scope>
    <source>
        <strain evidence="5">DSM 10523 / SB164P1</strain>
    </source>
</reference>
<dbReference type="SUPFAM" id="SSF53613">
    <property type="entry name" value="Ribokinase-like"/>
    <property type="match status" value="1"/>
</dbReference>
<dbReference type="KEGG" id="dsf:UWK_02849"/>
<dbReference type="GO" id="GO:0008902">
    <property type="term" value="F:hydroxymethylpyrimidine kinase activity"/>
    <property type="evidence" value="ECO:0007669"/>
    <property type="project" value="UniProtKB-EC"/>
</dbReference>
<dbReference type="EMBL" id="CP003985">
    <property type="protein sequence ID" value="AGF79380.1"/>
    <property type="molecule type" value="Genomic_DNA"/>
</dbReference>
<evidence type="ECO:0000256" key="2">
    <source>
        <dbReference type="ARBA" id="ARBA00012135"/>
    </source>
</evidence>
<sequence>MLLQRTLLSIAGSDPSGGAGIQADLKTMTTIGVYGATAITCLTVQNAKGVLAIHPLNVDYIKAQVKAVFDDHNVTHIKIGMTGNDTIIHCLAQLLDPFTGEVIYDPVLASTTGEQLFTGKTVTTIRKKLLPNVSYLTPNRMELQLLSNRSTTTTKEAIAGARDILKQYPYMKGILVKGGHIEESEATISDFLVQPDEPVVASTRQRLHNPNLHGTGCTYSSAFASYLSLENTPAVAFQMAGEYMDRIIRAGKERSVSISPSNGPLLHFLS</sequence>
<dbReference type="Proteomes" id="UP000011721">
    <property type="component" value="Chromosome"/>
</dbReference>
<gene>
    <name evidence="4" type="ordered locus">UWK_02849</name>
</gene>
<name>M1PIF9_DESSD</name>